<evidence type="ECO:0000256" key="9">
    <source>
        <dbReference type="RuleBase" id="RU364130"/>
    </source>
</evidence>
<evidence type="ECO:0000256" key="7">
    <source>
        <dbReference type="ARBA" id="ARBA00023125"/>
    </source>
</evidence>
<dbReference type="SUPFAM" id="SSF50249">
    <property type="entry name" value="Nucleic acid-binding proteins"/>
    <property type="match status" value="4"/>
</dbReference>
<feature type="domain" description="Replication protein A OB" evidence="13">
    <location>
        <begin position="274"/>
        <end position="371"/>
    </location>
</feature>
<dbReference type="CDD" id="cd04477">
    <property type="entry name" value="RPA1N"/>
    <property type="match status" value="1"/>
</dbReference>
<protein>
    <recommendedName>
        <fullName evidence="9">Replication protein A subunit</fullName>
    </recommendedName>
</protein>
<dbReference type="GO" id="GO:0000724">
    <property type="term" value="P:double-strand break repair via homologous recombination"/>
    <property type="evidence" value="ECO:0007669"/>
    <property type="project" value="UniProtKB-ARBA"/>
</dbReference>
<accession>A0A6J3GMM6</accession>
<evidence type="ECO:0000259" key="12">
    <source>
        <dbReference type="Pfam" id="PF08646"/>
    </source>
</evidence>
<dbReference type="InterPro" id="IPR004365">
    <property type="entry name" value="NA-bd_OB_tRNA"/>
</dbReference>
<keyword evidence="6 9" id="KW-0862">Zinc</keyword>
<dbReference type="Pfam" id="PF08646">
    <property type="entry name" value="Rep_fac-A_C"/>
    <property type="match status" value="1"/>
</dbReference>
<dbReference type="GO" id="GO:0000228">
    <property type="term" value="C:nuclear chromosome"/>
    <property type="evidence" value="ECO:0007669"/>
    <property type="project" value="UniProtKB-ARBA"/>
</dbReference>
<evidence type="ECO:0000313" key="15">
    <source>
        <dbReference type="RefSeq" id="XP_032119333.1"/>
    </source>
</evidence>
<dbReference type="GeneID" id="116540104"/>
<dbReference type="InterPro" id="IPR012340">
    <property type="entry name" value="NA-bd_OB-fold"/>
</dbReference>
<dbReference type="FunFam" id="2.40.50.140:FF:000090">
    <property type="entry name" value="Replication protein A subunit"/>
    <property type="match status" value="1"/>
</dbReference>
<dbReference type="CDD" id="cd04475">
    <property type="entry name" value="RPA1_DBD_B"/>
    <property type="match status" value="1"/>
</dbReference>
<dbReference type="GO" id="GO:0008270">
    <property type="term" value="F:zinc ion binding"/>
    <property type="evidence" value="ECO:0007669"/>
    <property type="project" value="UniProtKB-KW"/>
</dbReference>
<keyword evidence="8 9" id="KW-0539">Nucleus</keyword>
<name>A0A6J3GMM6_SAPAP</name>
<dbReference type="GO" id="GO:0016605">
    <property type="term" value="C:PML body"/>
    <property type="evidence" value="ECO:0007669"/>
    <property type="project" value="UniProtKB-SubCell"/>
</dbReference>
<proteinExistence type="inferred from homology"/>
<dbReference type="FunFam" id="2.40.50.140:FF:000064">
    <property type="entry name" value="Replication protein A subunit"/>
    <property type="match status" value="1"/>
</dbReference>
<keyword evidence="3 9" id="KW-0235">DNA replication</keyword>
<dbReference type="InterPro" id="IPR031657">
    <property type="entry name" value="REPA_OB_2"/>
</dbReference>
<evidence type="ECO:0000259" key="10">
    <source>
        <dbReference type="Pfam" id="PF01336"/>
    </source>
</evidence>
<comment type="subcellular location">
    <subcellularLocation>
        <location evidence="1">Nucleus</location>
        <location evidence="1">PML body</location>
    </subcellularLocation>
</comment>
<dbReference type="InterPro" id="IPR007199">
    <property type="entry name" value="Rep_factor-A_N"/>
</dbReference>
<dbReference type="PANTHER" id="PTHR47165">
    <property type="entry name" value="OS03G0429900 PROTEIN"/>
    <property type="match status" value="1"/>
</dbReference>
<evidence type="ECO:0000256" key="8">
    <source>
        <dbReference type="ARBA" id="ARBA00023242"/>
    </source>
</evidence>
<comment type="subunit">
    <text evidence="9">Component of the heterotrimeric canonical replication protein A complex (RPA).</text>
</comment>
<dbReference type="GO" id="GO:0006260">
    <property type="term" value="P:DNA replication"/>
    <property type="evidence" value="ECO:0007669"/>
    <property type="project" value="UniProtKB-KW"/>
</dbReference>
<dbReference type="Gene3D" id="2.40.50.140">
    <property type="entry name" value="Nucleic acid-binding proteins"/>
    <property type="match status" value="4"/>
</dbReference>
<comment type="similarity">
    <text evidence="2 9">Belongs to the replication factor A protein 1 family.</text>
</comment>
<evidence type="ECO:0000313" key="14">
    <source>
        <dbReference type="Proteomes" id="UP000504640"/>
    </source>
</evidence>
<reference evidence="15" key="1">
    <citation type="submission" date="2025-08" db="UniProtKB">
        <authorList>
            <consortium name="RefSeq"/>
        </authorList>
    </citation>
    <scope>IDENTIFICATION</scope>
    <source>
        <tissue evidence="15">Blood</tissue>
    </source>
</reference>
<evidence type="ECO:0000256" key="1">
    <source>
        <dbReference type="ARBA" id="ARBA00004322"/>
    </source>
</evidence>
<sequence>MVGQLSEGAIAVIMQQQDTFIKPILQVINIRPITTGNSPPRYRLLMSDGVNTLSSFMLATQLNTLVEQGQLASNCVCQINRFIVNTLKDGRRVVILMELEVLKSAEAVGVKIGNPVPYNEGSTVPKAYGASKTFGKAGGPSLSSTSGGTQAKVVPIASLTPYQSKWTICARVTNKSQIRTWSNSRGEGKLFSLELVDESGEIRATAFNEQVDKFFPLIEVNKVYYFSKGTLKIANKQFTAVKNDYEMTFNNETSVMPCEDDRHLPTVQFDFTGIDNLENKSKDSLVDIIGICKSYEDAIKITVRSNNREVAKRNIYLMDTSGKVVTATLWGEDADKFDGSRQPVLAIKGARVSDFGGRSLSVLSSSTIIVNPDIPEAYKLRGWFDSEGQALDGVSISDLKSGGLGGSNTNWKTLYEVKSENLGQGDKPDYFSSVATVVYLRKENCMYQACPTQDCNKKVIDQQNGLYRCEKCDTEFPNFKYRMILSVNIADFQENQWVTCFQESAEAILGQNAAYLGELKDKNEQAFEEVFQNANFRSFIFRVRVKVETYNDESRIKATVMDVKPVDYREYGRRLVQSIRRNASM</sequence>
<dbReference type="InterPro" id="IPR013955">
    <property type="entry name" value="Rep_factor-A_C"/>
</dbReference>
<dbReference type="FunFam" id="2.40.50.140:FF:000041">
    <property type="entry name" value="Replication protein A subunit"/>
    <property type="match status" value="1"/>
</dbReference>
<evidence type="ECO:0000259" key="13">
    <source>
        <dbReference type="Pfam" id="PF16900"/>
    </source>
</evidence>
<feature type="domain" description="OB" evidence="10">
    <location>
        <begin position="166"/>
        <end position="247"/>
    </location>
</feature>
<dbReference type="NCBIfam" id="TIGR00617">
    <property type="entry name" value="rpa1"/>
    <property type="match status" value="1"/>
</dbReference>
<keyword evidence="5 9" id="KW-0863">Zinc-finger</keyword>
<dbReference type="GO" id="GO:0003677">
    <property type="term" value="F:DNA binding"/>
    <property type="evidence" value="ECO:0007669"/>
    <property type="project" value="UniProtKB-KW"/>
</dbReference>
<feature type="domain" description="Replication factor A C-terminal" evidence="12">
    <location>
        <begin position="430"/>
        <end position="575"/>
    </location>
</feature>
<evidence type="ECO:0000256" key="6">
    <source>
        <dbReference type="ARBA" id="ARBA00022833"/>
    </source>
</evidence>
<dbReference type="Pfam" id="PF16900">
    <property type="entry name" value="REPA_OB_2"/>
    <property type="match status" value="1"/>
</dbReference>
<dbReference type="CDD" id="cd04476">
    <property type="entry name" value="RPA1_DBD_C"/>
    <property type="match status" value="1"/>
</dbReference>
<evidence type="ECO:0000256" key="5">
    <source>
        <dbReference type="ARBA" id="ARBA00022771"/>
    </source>
</evidence>
<evidence type="ECO:0000256" key="2">
    <source>
        <dbReference type="ARBA" id="ARBA00005690"/>
    </source>
</evidence>
<dbReference type="InterPro" id="IPR047192">
    <property type="entry name" value="Euk_RPA1_DBD_C"/>
</dbReference>
<organism evidence="14 15">
    <name type="scientific">Sapajus apella</name>
    <name type="common">Brown-capped capuchin</name>
    <name type="synonym">Cebus apella</name>
    <dbReference type="NCBI Taxonomy" id="9515"/>
    <lineage>
        <taxon>Eukaryota</taxon>
        <taxon>Metazoa</taxon>
        <taxon>Chordata</taxon>
        <taxon>Craniata</taxon>
        <taxon>Vertebrata</taxon>
        <taxon>Euteleostomi</taxon>
        <taxon>Mammalia</taxon>
        <taxon>Eutheria</taxon>
        <taxon>Euarchontoglires</taxon>
        <taxon>Primates</taxon>
        <taxon>Haplorrhini</taxon>
        <taxon>Platyrrhini</taxon>
        <taxon>Cebidae</taxon>
        <taxon>Cebinae</taxon>
        <taxon>Sapajus</taxon>
    </lineage>
</organism>
<comment type="function">
    <text evidence="9">As part of the heterotrimeric replication protein A complex (RPA/RP-A), binds and stabilizes single-stranded DNA intermediates, that form during DNA replication or upon DNA stress. It prevents their reannealing and in parallel, recruits and activates different proteins and complexes involved in DNA metabolism. Thereby, it plays an essential role both in DNA replication and the cellular response to DNA damage.</text>
</comment>
<dbReference type="RefSeq" id="XP_032119333.1">
    <property type="nucleotide sequence ID" value="XM_032263442.1"/>
</dbReference>
<dbReference type="Pfam" id="PF04057">
    <property type="entry name" value="Rep-A_N"/>
    <property type="match status" value="1"/>
</dbReference>
<dbReference type="CDD" id="cd04474">
    <property type="entry name" value="RPA1_DBD_A"/>
    <property type="match status" value="1"/>
</dbReference>
<evidence type="ECO:0000259" key="11">
    <source>
        <dbReference type="Pfam" id="PF04057"/>
    </source>
</evidence>
<keyword evidence="7 9" id="KW-0238">DNA-binding</keyword>
<keyword evidence="14" id="KW-1185">Reference proteome</keyword>
<dbReference type="AlphaFoldDB" id="A0A6J3GMM6"/>
<feature type="domain" description="Replication factor-A protein 1 N-terminal" evidence="11">
    <location>
        <begin position="5"/>
        <end position="104"/>
    </location>
</feature>
<dbReference type="FunFam" id="2.40.50.140:FF:000117">
    <property type="entry name" value="Replication protein A subunit"/>
    <property type="match status" value="1"/>
</dbReference>
<gene>
    <name evidence="15" type="primary">RPA1</name>
</gene>
<dbReference type="CTD" id="6117"/>
<dbReference type="Proteomes" id="UP000504640">
    <property type="component" value="Unplaced"/>
</dbReference>
<evidence type="ECO:0000256" key="4">
    <source>
        <dbReference type="ARBA" id="ARBA00022723"/>
    </source>
</evidence>
<dbReference type="InterPro" id="IPR004591">
    <property type="entry name" value="Rfa1"/>
</dbReference>
<dbReference type="PANTHER" id="PTHR47165:SF4">
    <property type="entry name" value="OS03G0429900 PROTEIN"/>
    <property type="match status" value="1"/>
</dbReference>
<dbReference type="Pfam" id="PF01336">
    <property type="entry name" value="tRNA_anti-codon"/>
    <property type="match status" value="1"/>
</dbReference>
<keyword evidence="4 9" id="KW-0479">Metal-binding</keyword>
<evidence type="ECO:0000256" key="3">
    <source>
        <dbReference type="ARBA" id="ARBA00022705"/>
    </source>
</evidence>